<accession>A0ABD0KP52</accession>
<protein>
    <submittedName>
        <fullName evidence="1">Uncharacterized protein</fullName>
    </submittedName>
</protein>
<sequence>MGWLAALEISNSGEWGGGGEKVVVSGWVPTIGRMADGGGGREGVGLCSVMDLMGENGCVQVPLETVTGHSREQVIFGSDISSGTDDQRKIHDQNHETKLSLISMDSSSTHLFWKIVSSFLMQRNKRVPCRLASLMCAMLECPADLFLDLMTYGVSSA</sequence>
<dbReference type="EMBL" id="JACVVK020000147">
    <property type="protein sequence ID" value="KAK7488706.1"/>
    <property type="molecule type" value="Genomic_DNA"/>
</dbReference>
<proteinExistence type="predicted"/>
<name>A0ABD0KP52_9CAEN</name>
<keyword evidence="2" id="KW-1185">Reference proteome</keyword>
<reference evidence="1 2" key="1">
    <citation type="journal article" date="2023" name="Sci. Data">
        <title>Genome assembly of the Korean intertidal mud-creeper Batillaria attramentaria.</title>
        <authorList>
            <person name="Patra A.K."/>
            <person name="Ho P.T."/>
            <person name="Jun S."/>
            <person name="Lee S.J."/>
            <person name="Kim Y."/>
            <person name="Won Y.J."/>
        </authorList>
    </citation>
    <scope>NUCLEOTIDE SEQUENCE [LARGE SCALE GENOMIC DNA]</scope>
    <source>
        <strain evidence="1">Wonlab-2016</strain>
    </source>
</reference>
<comment type="caution">
    <text evidence="1">The sequence shown here is derived from an EMBL/GenBank/DDBJ whole genome shotgun (WGS) entry which is preliminary data.</text>
</comment>
<gene>
    <name evidence="1" type="ORF">BaRGS_00020003</name>
</gene>
<evidence type="ECO:0000313" key="1">
    <source>
        <dbReference type="EMBL" id="KAK7488706.1"/>
    </source>
</evidence>
<dbReference type="Proteomes" id="UP001519460">
    <property type="component" value="Unassembled WGS sequence"/>
</dbReference>
<organism evidence="1 2">
    <name type="scientific">Batillaria attramentaria</name>
    <dbReference type="NCBI Taxonomy" id="370345"/>
    <lineage>
        <taxon>Eukaryota</taxon>
        <taxon>Metazoa</taxon>
        <taxon>Spiralia</taxon>
        <taxon>Lophotrochozoa</taxon>
        <taxon>Mollusca</taxon>
        <taxon>Gastropoda</taxon>
        <taxon>Caenogastropoda</taxon>
        <taxon>Sorbeoconcha</taxon>
        <taxon>Cerithioidea</taxon>
        <taxon>Batillariidae</taxon>
        <taxon>Batillaria</taxon>
    </lineage>
</organism>
<evidence type="ECO:0000313" key="2">
    <source>
        <dbReference type="Proteomes" id="UP001519460"/>
    </source>
</evidence>
<dbReference type="AlphaFoldDB" id="A0ABD0KP52"/>